<keyword evidence="1" id="KW-0677">Repeat</keyword>
<dbReference type="Proteomes" id="UP000030753">
    <property type="component" value="Unassembled WGS sequence"/>
</dbReference>
<dbReference type="AlphaFoldDB" id="W9HPI6"/>
<feature type="repeat" description="ANK" evidence="3">
    <location>
        <begin position="55"/>
        <end position="87"/>
    </location>
</feature>
<dbReference type="PROSITE" id="PS50088">
    <property type="entry name" value="ANK_REPEAT"/>
    <property type="match status" value="1"/>
</dbReference>
<sequence>MFDVTEKRPQVVEKFPGFLSIELACWDKALRMAFPDVVEVLLKNGADMEARYPEYAQAPLSLASEGEHEDVARLLLVQGAKVDATDSQGRAARDRAIDEGHDEIVKLLETYQGEQISLAYA</sequence>
<dbReference type="HOGENOM" id="CLU_2038138_0_0_1"/>
<dbReference type="Gene3D" id="1.25.40.20">
    <property type="entry name" value="Ankyrin repeat-containing domain"/>
    <property type="match status" value="1"/>
</dbReference>
<dbReference type="PROSITE" id="PS50297">
    <property type="entry name" value="ANK_REP_REGION"/>
    <property type="match status" value="1"/>
</dbReference>
<dbReference type="PANTHER" id="PTHR24201:SF16">
    <property type="entry name" value="ANKYRIN-1-LIKE-RELATED"/>
    <property type="match status" value="1"/>
</dbReference>
<dbReference type="SUPFAM" id="SSF48403">
    <property type="entry name" value="Ankyrin repeat"/>
    <property type="match status" value="1"/>
</dbReference>
<name>W9HPI6_FUSOX</name>
<accession>W9HPI6</accession>
<evidence type="ECO:0000256" key="3">
    <source>
        <dbReference type="PROSITE-ProRule" id="PRU00023"/>
    </source>
</evidence>
<organism evidence="4 5">
    <name type="scientific">Fusarium oxysporum NRRL 32931</name>
    <dbReference type="NCBI Taxonomy" id="660029"/>
    <lineage>
        <taxon>Eukaryota</taxon>
        <taxon>Fungi</taxon>
        <taxon>Dikarya</taxon>
        <taxon>Ascomycota</taxon>
        <taxon>Pezizomycotina</taxon>
        <taxon>Sordariomycetes</taxon>
        <taxon>Hypocreomycetidae</taxon>
        <taxon>Hypocreales</taxon>
        <taxon>Nectriaceae</taxon>
        <taxon>Fusarium</taxon>
        <taxon>Fusarium oxysporum species complex</taxon>
    </lineage>
</organism>
<proteinExistence type="predicted"/>
<dbReference type="GO" id="GO:0005634">
    <property type="term" value="C:nucleus"/>
    <property type="evidence" value="ECO:0007669"/>
    <property type="project" value="TreeGrafter"/>
</dbReference>
<dbReference type="InterPro" id="IPR036770">
    <property type="entry name" value="Ankyrin_rpt-contain_sf"/>
</dbReference>
<protein>
    <submittedName>
        <fullName evidence="4">Uncharacterized protein</fullName>
    </submittedName>
</protein>
<dbReference type="PANTHER" id="PTHR24201">
    <property type="entry name" value="ANK_REP_REGION DOMAIN-CONTAINING PROTEIN"/>
    <property type="match status" value="1"/>
</dbReference>
<reference evidence="4 5" key="1">
    <citation type="submission" date="2011-06" db="EMBL/GenBank/DDBJ databases">
        <title>The Genome Sequence of Fusarium oxysporum FOSC 3-a.</title>
        <authorList>
            <consortium name="The Broad Institute Genome Sequencing Platform"/>
            <person name="Ma L.-J."/>
            <person name="Gale L.R."/>
            <person name="Schwartz D.C."/>
            <person name="Zhou S."/>
            <person name="Corby-Kistler H."/>
            <person name="Young S.K."/>
            <person name="Zeng Q."/>
            <person name="Gargeya S."/>
            <person name="Fitzgerald M."/>
            <person name="Haas B."/>
            <person name="Abouelleil A."/>
            <person name="Alvarado L."/>
            <person name="Arachchi H.M."/>
            <person name="Berlin A."/>
            <person name="Brown A."/>
            <person name="Chapman S.B."/>
            <person name="Chen Z."/>
            <person name="Dunbar C."/>
            <person name="Freedman E."/>
            <person name="Gearin G."/>
            <person name="Gellesch M."/>
            <person name="Goldberg J."/>
            <person name="Griggs A."/>
            <person name="Gujja S."/>
            <person name="Heiman D."/>
            <person name="Howarth C."/>
            <person name="Larson L."/>
            <person name="Lui A."/>
            <person name="MacDonald P.J.P."/>
            <person name="Mehta T."/>
            <person name="Montmayeur A."/>
            <person name="Murphy C."/>
            <person name="Neiman D."/>
            <person name="Pearson M."/>
            <person name="Priest M."/>
            <person name="Roberts A."/>
            <person name="Saif S."/>
            <person name="Shea T."/>
            <person name="Shenoy N."/>
            <person name="Sisk P."/>
            <person name="Stolte C."/>
            <person name="Sykes S."/>
            <person name="Wortman J."/>
            <person name="Nusbaum C."/>
            <person name="Birren B."/>
        </authorList>
    </citation>
    <scope>NUCLEOTIDE SEQUENCE [LARGE SCALE GENOMIC DNA]</scope>
    <source>
        <strain evidence="5">FOSC 3-a</strain>
    </source>
</reference>
<evidence type="ECO:0000256" key="1">
    <source>
        <dbReference type="ARBA" id="ARBA00022737"/>
    </source>
</evidence>
<evidence type="ECO:0000256" key="2">
    <source>
        <dbReference type="ARBA" id="ARBA00023043"/>
    </source>
</evidence>
<dbReference type="Pfam" id="PF12796">
    <property type="entry name" value="Ank_2"/>
    <property type="match status" value="1"/>
</dbReference>
<evidence type="ECO:0000313" key="4">
    <source>
        <dbReference type="EMBL" id="EWY84518.1"/>
    </source>
</evidence>
<evidence type="ECO:0000313" key="5">
    <source>
        <dbReference type="Proteomes" id="UP000030753"/>
    </source>
</evidence>
<dbReference type="OrthoDB" id="20872at2759"/>
<keyword evidence="2 3" id="KW-0040">ANK repeat</keyword>
<dbReference type="InterPro" id="IPR002110">
    <property type="entry name" value="Ankyrin_rpt"/>
</dbReference>
<dbReference type="InterPro" id="IPR050776">
    <property type="entry name" value="Ank_Repeat/CDKN_Inhibitor"/>
</dbReference>
<gene>
    <name evidence="4" type="ORF">FOYG_11963</name>
</gene>
<dbReference type="EMBL" id="JH717846">
    <property type="protein sequence ID" value="EWY84518.1"/>
    <property type="molecule type" value="Genomic_DNA"/>
</dbReference>